<keyword evidence="6 7" id="KW-0472">Membrane</keyword>
<reference evidence="10" key="1">
    <citation type="submission" date="2018-08" db="EMBL/GenBank/DDBJ databases">
        <authorList>
            <person name="Kim S.-J."/>
            <person name="Jung G.-Y."/>
        </authorList>
    </citation>
    <scope>NUCLEOTIDE SEQUENCE [LARGE SCALE GENOMIC DNA]</scope>
    <source>
        <strain evidence="10">GY_G</strain>
    </source>
</reference>
<dbReference type="Gene3D" id="1.10.3720.10">
    <property type="entry name" value="MetI-like"/>
    <property type="match status" value="1"/>
</dbReference>
<dbReference type="GO" id="GO:0055085">
    <property type="term" value="P:transmembrane transport"/>
    <property type="evidence" value="ECO:0007669"/>
    <property type="project" value="InterPro"/>
</dbReference>
<dbReference type="Pfam" id="PF19300">
    <property type="entry name" value="BPD_transp_1_N"/>
    <property type="match status" value="1"/>
</dbReference>
<comment type="subcellular location">
    <subcellularLocation>
        <location evidence="1 7">Cell membrane</location>
        <topology evidence="1 7">Multi-pass membrane protein</topology>
    </subcellularLocation>
</comment>
<evidence type="ECO:0000313" key="10">
    <source>
        <dbReference type="Proteomes" id="UP000263833"/>
    </source>
</evidence>
<dbReference type="RefSeq" id="WP_115550395.1">
    <property type="nucleotide sequence ID" value="NZ_QRGP01000003.1"/>
</dbReference>
<evidence type="ECO:0000256" key="1">
    <source>
        <dbReference type="ARBA" id="ARBA00004651"/>
    </source>
</evidence>
<protein>
    <submittedName>
        <fullName evidence="9">ABC transporter permease</fullName>
    </submittedName>
</protein>
<dbReference type="Pfam" id="PF00528">
    <property type="entry name" value="BPD_transp_1"/>
    <property type="match status" value="1"/>
</dbReference>
<dbReference type="InterPro" id="IPR000515">
    <property type="entry name" value="MetI-like"/>
</dbReference>
<evidence type="ECO:0000313" key="9">
    <source>
        <dbReference type="EMBL" id="RDV01614.1"/>
    </source>
</evidence>
<evidence type="ECO:0000256" key="4">
    <source>
        <dbReference type="ARBA" id="ARBA00022692"/>
    </source>
</evidence>
<accession>A0A371B277</accession>
<dbReference type="PROSITE" id="PS50928">
    <property type="entry name" value="ABC_TM1"/>
    <property type="match status" value="1"/>
</dbReference>
<keyword evidence="5 7" id="KW-1133">Transmembrane helix</keyword>
<evidence type="ECO:0000259" key="8">
    <source>
        <dbReference type="PROSITE" id="PS50928"/>
    </source>
</evidence>
<dbReference type="EMBL" id="QRGP01000003">
    <property type="protein sequence ID" value="RDV01614.1"/>
    <property type="molecule type" value="Genomic_DNA"/>
</dbReference>
<keyword evidence="3" id="KW-1003">Cell membrane</keyword>
<feature type="transmembrane region" description="Helical" evidence="7">
    <location>
        <begin position="9"/>
        <end position="30"/>
    </location>
</feature>
<feature type="transmembrane region" description="Helical" evidence="7">
    <location>
        <begin position="227"/>
        <end position="253"/>
    </location>
</feature>
<dbReference type="InterPro" id="IPR035906">
    <property type="entry name" value="MetI-like_sf"/>
</dbReference>
<evidence type="ECO:0000256" key="6">
    <source>
        <dbReference type="ARBA" id="ARBA00023136"/>
    </source>
</evidence>
<dbReference type="CDD" id="cd06261">
    <property type="entry name" value="TM_PBP2"/>
    <property type="match status" value="1"/>
</dbReference>
<name>A0A371B277_9SPHN</name>
<evidence type="ECO:0000256" key="3">
    <source>
        <dbReference type="ARBA" id="ARBA00022475"/>
    </source>
</evidence>
<dbReference type="SUPFAM" id="SSF161098">
    <property type="entry name" value="MetI-like"/>
    <property type="match status" value="1"/>
</dbReference>
<comment type="caution">
    <text evidence="9">The sequence shown here is derived from an EMBL/GenBank/DDBJ whole genome shotgun (WGS) entry which is preliminary data.</text>
</comment>
<dbReference type="Proteomes" id="UP000263833">
    <property type="component" value="Unassembled WGS sequence"/>
</dbReference>
<organism evidence="9 10">
    <name type="scientific">Sphingorhabdus pulchriflava</name>
    <dbReference type="NCBI Taxonomy" id="2292257"/>
    <lineage>
        <taxon>Bacteria</taxon>
        <taxon>Pseudomonadati</taxon>
        <taxon>Pseudomonadota</taxon>
        <taxon>Alphaproteobacteria</taxon>
        <taxon>Sphingomonadales</taxon>
        <taxon>Sphingomonadaceae</taxon>
        <taxon>Sphingorhabdus</taxon>
    </lineage>
</organism>
<keyword evidence="2 7" id="KW-0813">Transport</keyword>
<dbReference type="AlphaFoldDB" id="A0A371B277"/>
<evidence type="ECO:0000256" key="5">
    <source>
        <dbReference type="ARBA" id="ARBA00022989"/>
    </source>
</evidence>
<proteinExistence type="inferred from homology"/>
<feature type="transmembrane region" description="Helical" evidence="7">
    <location>
        <begin position="96"/>
        <end position="118"/>
    </location>
</feature>
<gene>
    <name evidence="9" type="ORF">DXH95_15115</name>
</gene>
<sequence>MGRLIARRLLTAIPTLLAIIVLSFVLMRVAPGGPFDGERPLAPEVRAALEAAYGLDKSLPEQVWLYLTRLMWGDFGPSMVYRDFTVSGLIAEALPVSLLIGGCALLLASVLGISAGLWAALRAGKWQDEVLMLGATLLTALPTFVTGPLLALIFGLWLGWLPVSGQNDGWNWLVLPVVALALPVTGAVAKLARAGLAGELGADHIRAARARGIAPLTILRRHALRPALVPVASYLGPAAAALLTGAVVIETVFGLPGLGRYFVQGALNRDYPLVLGVVTLYAALIILFNLFADLIYGWLDPRMREG</sequence>
<evidence type="ECO:0000256" key="7">
    <source>
        <dbReference type="RuleBase" id="RU363032"/>
    </source>
</evidence>
<feature type="transmembrane region" description="Helical" evidence="7">
    <location>
        <begin position="170"/>
        <end position="189"/>
    </location>
</feature>
<feature type="transmembrane region" description="Helical" evidence="7">
    <location>
        <begin position="273"/>
        <end position="299"/>
    </location>
</feature>
<dbReference type="PANTHER" id="PTHR43163:SF6">
    <property type="entry name" value="DIPEPTIDE TRANSPORT SYSTEM PERMEASE PROTEIN DPPB-RELATED"/>
    <property type="match status" value="1"/>
</dbReference>
<keyword evidence="4 7" id="KW-0812">Transmembrane</keyword>
<dbReference type="GO" id="GO:0005886">
    <property type="term" value="C:plasma membrane"/>
    <property type="evidence" value="ECO:0007669"/>
    <property type="project" value="UniProtKB-SubCell"/>
</dbReference>
<comment type="similarity">
    <text evidence="7">Belongs to the binding-protein-dependent transport system permease family.</text>
</comment>
<feature type="transmembrane region" description="Helical" evidence="7">
    <location>
        <begin position="130"/>
        <end position="158"/>
    </location>
</feature>
<feature type="domain" description="ABC transmembrane type-1" evidence="8">
    <location>
        <begin position="94"/>
        <end position="296"/>
    </location>
</feature>
<evidence type="ECO:0000256" key="2">
    <source>
        <dbReference type="ARBA" id="ARBA00022448"/>
    </source>
</evidence>
<dbReference type="OrthoDB" id="9807402at2"/>
<keyword evidence="10" id="KW-1185">Reference proteome</keyword>
<dbReference type="InterPro" id="IPR045621">
    <property type="entry name" value="BPD_transp_1_N"/>
</dbReference>
<dbReference type="PANTHER" id="PTHR43163">
    <property type="entry name" value="DIPEPTIDE TRANSPORT SYSTEM PERMEASE PROTEIN DPPB-RELATED"/>
    <property type="match status" value="1"/>
</dbReference>